<feature type="transmembrane region" description="Helical" evidence="2">
    <location>
        <begin position="153"/>
        <end position="174"/>
    </location>
</feature>
<dbReference type="PANTHER" id="PTHR36793:SF1">
    <property type="entry name" value="RIBOSOMAL RNA SMALL SUBUNIT METHYLTRANSFERASE J"/>
    <property type="match status" value="1"/>
</dbReference>
<organism evidence="4 5">
    <name type="scientific">Coccomyxa viridis</name>
    <dbReference type="NCBI Taxonomy" id="1274662"/>
    <lineage>
        <taxon>Eukaryota</taxon>
        <taxon>Viridiplantae</taxon>
        <taxon>Chlorophyta</taxon>
        <taxon>core chlorophytes</taxon>
        <taxon>Trebouxiophyceae</taxon>
        <taxon>Trebouxiophyceae incertae sedis</taxon>
        <taxon>Coccomyxaceae</taxon>
        <taxon>Coccomyxa</taxon>
    </lineage>
</organism>
<evidence type="ECO:0000313" key="5">
    <source>
        <dbReference type="Proteomes" id="UP001497392"/>
    </source>
</evidence>
<evidence type="ECO:0000313" key="4">
    <source>
        <dbReference type="EMBL" id="CAL5220883.1"/>
    </source>
</evidence>
<keyword evidence="2" id="KW-0812">Transmembrane</keyword>
<dbReference type="Proteomes" id="UP001497392">
    <property type="component" value="Unassembled WGS sequence"/>
</dbReference>
<dbReference type="InterPro" id="IPR055241">
    <property type="entry name" value="Armadillo_rpt_dom"/>
</dbReference>
<accession>A0ABP1FLP0</accession>
<feature type="domain" description="Armadillo-like repeats" evidence="3">
    <location>
        <begin position="220"/>
        <end position="311"/>
    </location>
</feature>
<feature type="compositionally biased region" description="Polar residues" evidence="1">
    <location>
        <begin position="88"/>
        <end position="103"/>
    </location>
</feature>
<comment type="caution">
    <text evidence="4">The sequence shown here is derived from an EMBL/GenBank/DDBJ whole genome shotgun (WGS) entry which is preliminary data.</text>
</comment>
<protein>
    <submittedName>
        <fullName evidence="4">G2973 protein</fullName>
    </submittedName>
</protein>
<proteinExistence type="predicted"/>
<reference evidence="4 5" key="1">
    <citation type="submission" date="2024-06" db="EMBL/GenBank/DDBJ databases">
        <authorList>
            <person name="Kraege A."/>
            <person name="Thomma B."/>
        </authorList>
    </citation>
    <scope>NUCLEOTIDE SEQUENCE [LARGE SCALE GENOMIC DNA]</scope>
</reference>
<keyword evidence="2" id="KW-1133">Transmembrane helix</keyword>
<dbReference type="PANTHER" id="PTHR36793">
    <property type="entry name" value="RIBOSOMAL RNA SMALL SUBUNIT METHYLTRANSFERASE J"/>
    <property type="match status" value="1"/>
</dbReference>
<feature type="region of interest" description="Disordered" evidence="1">
    <location>
        <begin position="68"/>
        <end position="108"/>
    </location>
</feature>
<evidence type="ECO:0000256" key="2">
    <source>
        <dbReference type="SAM" id="Phobius"/>
    </source>
</evidence>
<evidence type="ECO:0000256" key="1">
    <source>
        <dbReference type="SAM" id="MobiDB-lite"/>
    </source>
</evidence>
<keyword evidence="5" id="KW-1185">Reference proteome</keyword>
<keyword evidence="2" id="KW-0472">Membrane</keyword>
<dbReference type="EMBL" id="CAXHTA020000004">
    <property type="protein sequence ID" value="CAL5220883.1"/>
    <property type="molecule type" value="Genomic_DNA"/>
</dbReference>
<gene>
    <name evidence="4" type="primary">g2973</name>
    <name evidence="4" type="ORF">VP750_LOCUS2542</name>
</gene>
<evidence type="ECO:0000259" key="3">
    <source>
        <dbReference type="Pfam" id="PF22915"/>
    </source>
</evidence>
<dbReference type="Pfam" id="PF22915">
    <property type="entry name" value="ARMH5"/>
    <property type="match status" value="1"/>
</dbReference>
<name>A0ABP1FLP0_9CHLO</name>
<sequence length="361" mass="40496">MQGALYRQALTCHLRSQQLPSHGLCSNRRPRTVLSIRAAFGTGHGDSVGPSAPPLPRELRTSERVNYPEVYSDSQDITGAPGTRQEQRSVSDSVFSTDQTQDQEGYGTQYEVQNFSLPSTSRREEQQQQQPIQGLSASAVFQRIPQTRWARPALGALGLLLAGSLLLSMVRIMGRFNSPKAKRRRTVDLNKTVVDTLDSYLPTDRMGLTTGVVRGLRMKTGFTATEIFRKYLWYLLRERKFDEDAVADLSALRSVLAMRDDEVAEALRERAQRIYEKYGNVMLETEGMTKAGIERKATCRALFSKLLYLAESDKILAQDSAVAEKLRLPDIFGATEDDTNSLRIVSLYEVDLDNLEGQFES</sequence>